<protein>
    <submittedName>
        <fullName evidence="5">Exonuclease RNase T and DNA polymerase III</fullName>
    </submittedName>
</protein>
<dbReference type="GO" id="GO:0008408">
    <property type="term" value="F:3'-5' exonuclease activity"/>
    <property type="evidence" value="ECO:0007669"/>
    <property type="project" value="TreeGrafter"/>
</dbReference>
<evidence type="ECO:0000256" key="3">
    <source>
        <dbReference type="ARBA" id="ARBA00022839"/>
    </source>
</evidence>
<dbReference type="InterPro" id="IPR012337">
    <property type="entry name" value="RNaseH-like_sf"/>
</dbReference>
<proteinExistence type="predicted"/>
<evidence type="ECO:0000256" key="1">
    <source>
        <dbReference type="ARBA" id="ARBA00022722"/>
    </source>
</evidence>
<dbReference type="RefSeq" id="WP_012592897.1">
    <property type="nucleotide sequence ID" value="NC_011667.1"/>
</dbReference>
<dbReference type="InterPro" id="IPR013520">
    <property type="entry name" value="Ribonucl_H"/>
</dbReference>
<keyword evidence="1" id="KW-0540">Nuclease</keyword>
<name>B8F0D1_THASP</name>
<reference evidence="6" key="1">
    <citation type="submission" date="2008-12" db="EMBL/GenBank/DDBJ databases">
        <title>Complete sequence of plasmid of Thauera sp. MZ1T.</title>
        <authorList>
            <consortium name="US DOE Joint Genome Institute"/>
            <person name="Lucas S."/>
            <person name="Copeland A."/>
            <person name="Lapidus A."/>
            <person name="Glavina del Rio T."/>
            <person name="Dalin E."/>
            <person name="Tice H."/>
            <person name="Bruce D."/>
            <person name="Goodwin L."/>
            <person name="Pitluck S."/>
            <person name="Sims D."/>
            <person name="Brettin T."/>
            <person name="Detter J.C."/>
            <person name="Han C."/>
            <person name="Larimer F."/>
            <person name="Land M."/>
            <person name="Hauser L."/>
            <person name="Kyrpides N."/>
            <person name="Mikhailova N."/>
            <person name="Sayler G.S."/>
        </authorList>
    </citation>
    <scope>NUCLEOTIDE SEQUENCE [LARGE SCALE GENOMIC DNA]</scope>
    <source>
        <strain evidence="6">MZ1T</strain>
        <plasmid evidence="6">pTha01</plasmid>
    </source>
</reference>
<gene>
    <name evidence="5" type="ordered locus">Tmz1t_2362</name>
</gene>
<feature type="domain" description="Exonuclease" evidence="4">
    <location>
        <begin position="21"/>
        <end position="198"/>
    </location>
</feature>
<dbReference type="PANTHER" id="PTHR30231">
    <property type="entry name" value="DNA POLYMERASE III SUBUNIT EPSILON"/>
    <property type="match status" value="1"/>
</dbReference>
<dbReference type="SMART" id="SM00479">
    <property type="entry name" value="EXOIII"/>
    <property type="match status" value="1"/>
</dbReference>
<dbReference type="eggNOG" id="COG0847">
    <property type="taxonomic scope" value="Bacteria"/>
</dbReference>
<dbReference type="HOGENOM" id="CLU_047806_13_1_4"/>
<dbReference type="KEGG" id="tmz:Tmz1t_2362"/>
<dbReference type="PANTHER" id="PTHR30231:SF4">
    <property type="entry name" value="PROTEIN NEN2"/>
    <property type="match status" value="1"/>
</dbReference>
<dbReference type="SUPFAM" id="SSF53098">
    <property type="entry name" value="Ribonuclease H-like"/>
    <property type="match status" value="1"/>
</dbReference>
<keyword evidence="2" id="KW-0378">Hydrolase</keyword>
<dbReference type="Pfam" id="PF00929">
    <property type="entry name" value="RNase_T"/>
    <property type="match status" value="1"/>
</dbReference>
<evidence type="ECO:0000256" key="2">
    <source>
        <dbReference type="ARBA" id="ARBA00022801"/>
    </source>
</evidence>
<evidence type="ECO:0000313" key="5">
    <source>
        <dbReference type="EMBL" id="ACK55097.1"/>
    </source>
</evidence>
<reference evidence="5 6" key="2">
    <citation type="journal article" date="2012" name="Stand. Genomic Sci.">
        <title>Complete genome sequence of Thauera aminoaromatica strain MZ1T.</title>
        <authorList>
            <person name="Jiang K."/>
            <person name="Sanseverino J."/>
            <person name="Chauhan A."/>
            <person name="Lucas S."/>
            <person name="Copeland A."/>
            <person name="Lapidus A."/>
            <person name="Del Rio T.G."/>
            <person name="Dalin E."/>
            <person name="Tice H."/>
            <person name="Bruce D."/>
            <person name="Goodwin L."/>
            <person name="Pitluck S."/>
            <person name="Sims D."/>
            <person name="Brettin T."/>
            <person name="Detter J.C."/>
            <person name="Han C."/>
            <person name="Chang Y.J."/>
            <person name="Larimer F."/>
            <person name="Land M."/>
            <person name="Hauser L."/>
            <person name="Kyrpides N.C."/>
            <person name="Mikhailova N."/>
            <person name="Moser S."/>
            <person name="Jegier P."/>
            <person name="Close D."/>
            <person name="Debruyn J.M."/>
            <person name="Wang Y."/>
            <person name="Layton A.C."/>
            <person name="Allen M.S."/>
            <person name="Sayler G.S."/>
        </authorList>
    </citation>
    <scope>NUCLEOTIDE SEQUENCE [LARGE SCALE GENOMIC DNA]</scope>
    <source>
        <strain evidence="5 6">MZ1T</strain>
        <plasmid evidence="5">pTha01</plasmid>
    </source>
</reference>
<dbReference type="CDD" id="cd06127">
    <property type="entry name" value="DEDDh"/>
    <property type="match status" value="1"/>
</dbReference>
<dbReference type="EMBL" id="CP001282">
    <property type="protein sequence ID" value="ACK55097.1"/>
    <property type="molecule type" value="Genomic_DNA"/>
</dbReference>
<geneLocation type="plasmid" evidence="5 6">
    <name>pTha01</name>
</geneLocation>
<dbReference type="GO" id="GO:0006259">
    <property type="term" value="P:DNA metabolic process"/>
    <property type="evidence" value="ECO:0007669"/>
    <property type="project" value="UniProtKB-ARBA"/>
</dbReference>
<dbReference type="AlphaFoldDB" id="B8F0D1"/>
<dbReference type="Proteomes" id="UP000002186">
    <property type="component" value="Plasmid pTha01"/>
</dbReference>
<keyword evidence="5" id="KW-0614">Plasmid</keyword>
<dbReference type="InterPro" id="IPR036397">
    <property type="entry name" value="RNaseH_sf"/>
</dbReference>
<keyword evidence="6" id="KW-1185">Reference proteome</keyword>
<evidence type="ECO:0000313" key="6">
    <source>
        <dbReference type="Proteomes" id="UP000002186"/>
    </source>
</evidence>
<organism evidence="5 6">
    <name type="scientific">Thauera aminoaromatica</name>
    <dbReference type="NCBI Taxonomy" id="164330"/>
    <lineage>
        <taxon>Bacteria</taxon>
        <taxon>Pseudomonadati</taxon>
        <taxon>Pseudomonadota</taxon>
        <taxon>Betaproteobacteria</taxon>
        <taxon>Rhodocyclales</taxon>
        <taxon>Zoogloeaceae</taxon>
        <taxon>Thauera</taxon>
    </lineage>
</organism>
<accession>B8F0D1</accession>
<dbReference type="GO" id="GO:0003676">
    <property type="term" value="F:nucleic acid binding"/>
    <property type="evidence" value="ECO:0007669"/>
    <property type="project" value="InterPro"/>
</dbReference>
<keyword evidence="3 5" id="KW-0269">Exonuclease</keyword>
<dbReference type="Gene3D" id="3.30.420.10">
    <property type="entry name" value="Ribonuclease H-like superfamily/Ribonuclease H"/>
    <property type="match status" value="1"/>
</dbReference>
<dbReference type="OrthoDB" id="280774at2"/>
<sequence length="201" mass="21961">MVDPARRAAINRQACAWLEANALILDTETTGLGDDAEVVEIAVIDCAGNVLLDTLVRPSGPVPAEAVAIHGITDAMLADAPTWSEIHDRFCCLVEGRQVVIYSREFDARLISQTARRYGLPAPKGFDQVLDDDRIHCAMHAYAAFRGEWSEEKGRYRWQKLSAAAEQQGVTVGNAHRALGDCVMTLGIIRAMSCSFDDKSV</sequence>
<evidence type="ECO:0000259" key="4">
    <source>
        <dbReference type="SMART" id="SM00479"/>
    </source>
</evidence>